<name>W4LAT7_ENTF1</name>
<keyword evidence="3 4" id="KW-0663">Pyridoxal phosphate</keyword>
<dbReference type="GO" id="GO:0030170">
    <property type="term" value="F:pyridoxal phosphate binding"/>
    <property type="evidence" value="ECO:0007669"/>
    <property type="project" value="TreeGrafter"/>
</dbReference>
<dbReference type="Pfam" id="PF01041">
    <property type="entry name" value="DegT_DnrJ_EryC1"/>
    <property type="match status" value="1"/>
</dbReference>
<protein>
    <recommendedName>
        <fullName evidence="7">Aminotransferase DegT</fullName>
    </recommendedName>
</protein>
<dbReference type="InterPro" id="IPR015424">
    <property type="entry name" value="PyrdxlP-dep_Trfase"/>
</dbReference>
<comment type="similarity">
    <text evidence="1 4">Belongs to the DegT/DnrJ/EryC1 family.</text>
</comment>
<dbReference type="PANTHER" id="PTHR30244:SF34">
    <property type="entry name" value="DTDP-4-AMINO-4,6-DIDEOXYGALACTOSE TRANSAMINASE"/>
    <property type="match status" value="1"/>
</dbReference>
<accession>W4LAT7</accession>
<dbReference type="GO" id="GO:0008483">
    <property type="term" value="F:transaminase activity"/>
    <property type="evidence" value="ECO:0007669"/>
    <property type="project" value="TreeGrafter"/>
</dbReference>
<evidence type="ECO:0000313" key="5">
    <source>
        <dbReference type="EMBL" id="ETW94426.1"/>
    </source>
</evidence>
<dbReference type="InterPro" id="IPR000653">
    <property type="entry name" value="DegT/StrS_aminotransferase"/>
</dbReference>
<dbReference type="PIRSF" id="PIRSF000390">
    <property type="entry name" value="PLP_StrS"/>
    <property type="match status" value="1"/>
</dbReference>
<dbReference type="Gene3D" id="3.90.1150.10">
    <property type="entry name" value="Aspartate Aminotransferase, domain 1"/>
    <property type="match status" value="1"/>
</dbReference>
<sequence length="330" mass="36724">MLGDYLQLDPYNLVAVNSCTSAITLVLHLSGVTAGDEVITTPMTCTATNEPILHTGARLRWADVDLDTGNIDPSSILPLINERTKAIVAVHWGGIPCDLDTLSEIAEKHDCVLIEDAAHALGASYHERPIGHHGHFVCFSFQAVKLITTGDGGVLACREPMVAQRARRLRWYGIDRDRRAEFGEDYPIDELGFKFHMNDIAAAIGISAMPHLSELLEHRAQIATLYDTELSSCEGIHLLSRAQHLTSANWLYTLRVERRNDFRRALAEAGIETSPVHQRNDQYTAFPPLEPDYPLPGLEAFTQQMVCIPIGHWVTLEDAERIVSVIREGW</sequence>
<comment type="caution">
    <text evidence="5">The sequence shown here is derived from an EMBL/GenBank/DDBJ whole genome shotgun (WGS) entry which is preliminary data.</text>
</comment>
<dbReference type="Gene3D" id="3.40.640.10">
    <property type="entry name" value="Type I PLP-dependent aspartate aminotransferase-like (Major domain)"/>
    <property type="match status" value="1"/>
</dbReference>
<dbReference type="InterPro" id="IPR015421">
    <property type="entry name" value="PyrdxlP-dep_Trfase_major"/>
</dbReference>
<feature type="active site" description="Proton acceptor" evidence="2">
    <location>
        <position position="145"/>
    </location>
</feature>
<dbReference type="SUPFAM" id="SSF53383">
    <property type="entry name" value="PLP-dependent transferases"/>
    <property type="match status" value="1"/>
</dbReference>
<dbReference type="EMBL" id="AZHW01001069">
    <property type="protein sequence ID" value="ETW94426.1"/>
    <property type="molecule type" value="Genomic_DNA"/>
</dbReference>
<evidence type="ECO:0008006" key="7">
    <source>
        <dbReference type="Google" id="ProtNLM"/>
    </source>
</evidence>
<evidence type="ECO:0000256" key="4">
    <source>
        <dbReference type="RuleBase" id="RU004508"/>
    </source>
</evidence>
<dbReference type="InterPro" id="IPR015422">
    <property type="entry name" value="PyrdxlP-dep_Trfase_small"/>
</dbReference>
<keyword evidence="6" id="KW-1185">Reference proteome</keyword>
<dbReference type="PANTHER" id="PTHR30244">
    <property type="entry name" value="TRANSAMINASE"/>
    <property type="match status" value="1"/>
</dbReference>
<evidence type="ECO:0000256" key="1">
    <source>
        <dbReference type="ARBA" id="ARBA00037999"/>
    </source>
</evidence>
<evidence type="ECO:0000313" key="6">
    <source>
        <dbReference type="Proteomes" id="UP000019141"/>
    </source>
</evidence>
<dbReference type="CDD" id="cd00616">
    <property type="entry name" value="AHBA_syn"/>
    <property type="match status" value="1"/>
</dbReference>
<dbReference type="GO" id="GO:0000271">
    <property type="term" value="P:polysaccharide biosynthetic process"/>
    <property type="evidence" value="ECO:0007669"/>
    <property type="project" value="TreeGrafter"/>
</dbReference>
<reference evidence="5 6" key="1">
    <citation type="journal article" date="2014" name="Nature">
        <title>An environmental bacterial taxon with a large and distinct metabolic repertoire.</title>
        <authorList>
            <person name="Wilson M.C."/>
            <person name="Mori T."/>
            <person name="Ruckert C."/>
            <person name="Uria A.R."/>
            <person name="Helf M.J."/>
            <person name="Takada K."/>
            <person name="Gernert C."/>
            <person name="Steffens U.A."/>
            <person name="Heycke N."/>
            <person name="Schmitt S."/>
            <person name="Rinke C."/>
            <person name="Helfrich E.J."/>
            <person name="Brachmann A.O."/>
            <person name="Gurgui C."/>
            <person name="Wakimoto T."/>
            <person name="Kracht M."/>
            <person name="Crusemann M."/>
            <person name="Hentschel U."/>
            <person name="Abe I."/>
            <person name="Matsunaga S."/>
            <person name="Kalinowski J."/>
            <person name="Takeyama H."/>
            <person name="Piel J."/>
        </authorList>
    </citation>
    <scope>NUCLEOTIDE SEQUENCE [LARGE SCALE GENOMIC DNA]</scope>
    <source>
        <strain evidence="6">TSY1</strain>
    </source>
</reference>
<feature type="modified residue" description="N6-(pyridoxal phosphate)lysine" evidence="3">
    <location>
        <position position="145"/>
    </location>
</feature>
<evidence type="ECO:0000256" key="3">
    <source>
        <dbReference type="PIRSR" id="PIRSR000390-2"/>
    </source>
</evidence>
<proteinExistence type="inferred from homology"/>
<evidence type="ECO:0000256" key="2">
    <source>
        <dbReference type="PIRSR" id="PIRSR000390-1"/>
    </source>
</evidence>
<dbReference type="HOGENOM" id="CLU_033332_0_0_7"/>
<dbReference type="Proteomes" id="UP000019141">
    <property type="component" value="Unassembled WGS sequence"/>
</dbReference>
<organism evidence="5 6">
    <name type="scientific">Entotheonella factor</name>
    <dbReference type="NCBI Taxonomy" id="1429438"/>
    <lineage>
        <taxon>Bacteria</taxon>
        <taxon>Pseudomonadati</taxon>
        <taxon>Nitrospinota/Tectimicrobiota group</taxon>
        <taxon>Candidatus Tectimicrobiota</taxon>
        <taxon>Candidatus Entotheonellia</taxon>
        <taxon>Candidatus Entotheonellales</taxon>
        <taxon>Candidatus Entotheonellaceae</taxon>
        <taxon>Candidatus Entotheonella</taxon>
    </lineage>
</organism>
<dbReference type="AlphaFoldDB" id="W4LAT7"/>
<gene>
    <name evidence="5" type="ORF">ETSY1_34865</name>
</gene>